<dbReference type="GO" id="GO:0004673">
    <property type="term" value="F:protein histidine kinase activity"/>
    <property type="evidence" value="ECO:0007669"/>
    <property type="project" value="UniProtKB-EC"/>
</dbReference>
<organism evidence="8 9">
    <name type="scientific">Candidatus Geothrix odensensis</name>
    <dbReference type="NCBI Taxonomy" id="2954440"/>
    <lineage>
        <taxon>Bacteria</taxon>
        <taxon>Pseudomonadati</taxon>
        <taxon>Acidobacteriota</taxon>
        <taxon>Holophagae</taxon>
        <taxon>Holophagales</taxon>
        <taxon>Holophagaceae</taxon>
        <taxon>Geothrix</taxon>
    </lineage>
</organism>
<evidence type="ECO:0000256" key="2">
    <source>
        <dbReference type="ARBA" id="ARBA00012438"/>
    </source>
</evidence>
<evidence type="ECO:0000313" key="8">
    <source>
        <dbReference type="EMBL" id="MBK8573564.1"/>
    </source>
</evidence>
<feature type="transmembrane region" description="Helical" evidence="4">
    <location>
        <begin position="67"/>
        <end position="89"/>
    </location>
</feature>
<comment type="caution">
    <text evidence="8">The sequence shown here is derived from an EMBL/GenBank/DDBJ whole genome shotgun (WGS) entry which is preliminary data.</text>
</comment>
<dbReference type="InterPro" id="IPR036890">
    <property type="entry name" value="HATPase_C_sf"/>
</dbReference>
<dbReference type="PROSITE" id="PS50109">
    <property type="entry name" value="HIS_KIN"/>
    <property type="match status" value="1"/>
</dbReference>
<keyword evidence="4" id="KW-0472">Membrane</keyword>
<evidence type="ECO:0000256" key="3">
    <source>
        <dbReference type="PROSITE-ProRule" id="PRU00169"/>
    </source>
</evidence>
<sequence length="606" mass="64952">MINLLVILLSVLLQIAAAGFAIRINRIAGRSLVWLVLSGALVLMAVRRLMVLDDLLRRGLPDHLLSYEVLGLVISALFLAGMILVQGVFRSKAVEATRLDEARIQARAEADKLSAVMAATPIPLWIAEDPACQVVQANAAASRLHLMGPGVGPGGSILLQDGRELSLDEWPLQRAARTGEPVHDLPLDLVNPEGEVRRLMFYATPLRDGEGRIQGAVCGGVDITDSRRAEAALSKAQKMESLGMLSGGIAHDFNNIFQSMTANLEMAQAAVPEESKSQVYLLRLKAGLDRASRLSRDILYSSGGDLRRPEPLSLSPLVAEALDRMGLPVQRELASNLPAILVDPLLVSRVVEGLVTNALEANTANGAIRVRTCMRTLTAADLATGHWAEAIEPGIYAVLEVSDQGHGIDNGTLAKIFDPFFSTRDLGRGLGLAAALGIVRGHRGGIQVESIPGVGSVFRVHLPAPEGQASAAPITVADLHTRNVVLLADDELELREVMAEMLQDWFGLEVVSAADGQEALEIFAQRPEAFDLVLLDATMPRMGGVESFRAMQALRPGLPGILCSGYALPVSRDQAIAQGFADFLKKPFTSAELEVLLDRVLGARLK</sequence>
<dbReference type="EMBL" id="JADKCH010000022">
    <property type="protein sequence ID" value="MBK8573564.1"/>
    <property type="molecule type" value="Genomic_DNA"/>
</dbReference>
<dbReference type="PANTHER" id="PTHR43065">
    <property type="entry name" value="SENSOR HISTIDINE KINASE"/>
    <property type="match status" value="1"/>
</dbReference>
<evidence type="ECO:0000256" key="1">
    <source>
        <dbReference type="ARBA" id="ARBA00000085"/>
    </source>
</evidence>
<proteinExistence type="predicted"/>
<dbReference type="InterPro" id="IPR035965">
    <property type="entry name" value="PAS-like_dom_sf"/>
</dbReference>
<evidence type="ECO:0000259" key="5">
    <source>
        <dbReference type="PROSITE" id="PS50109"/>
    </source>
</evidence>
<accession>A0A936F3R1</accession>
<dbReference type="InterPro" id="IPR003594">
    <property type="entry name" value="HATPase_dom"/>
</dbReference>
<feature type="domain" description="Histidine kinase" evidence="5">
    <location>
        <begin position="248"/>
        <end position="466"/>
    </location>
</feature>
<dbReference type="Gene3D" id="3.30.565.10">
    <property type="entry name" value="Histidine kinase-like ATPase, C-terminal domain"/>
    <property type="match status" value="1"/>
</dbReference>
<evidence type="ECO:0000256" key="4">
    <source>
        <dbReference type="SAM" id="Phobius"/>
    </source>
</evidence>
<dbReference type="SUPFAM" id="SSF55874">
    <property type="entry name" value="ATPase domain of HSP90 chaperone/DNA topoisomerase II/histidine kinase"/>
    <property type="match status" value="1"/>
</dbReference>
<dbReference type="Gene3D" id="3.30.450.20">
    <property type="entry name" value="PAS domain"/>
    <property type="match status" value="1"/>
</dbReference>
<dbReference type="SUPFAM" id="SSF55785">
    <property type="entry name" value="PYP-like sensor domain (PAS domain)"/>
    <property type="match status" value="1"/>
</dbReference>
<feature type="transmembrane region" description="Helical" evidence="4">
    <location>
        <begin position="27"/>
        <end position="46"/>
    </location>
</feature>
<dbReference type="SUPFAM" id="SSF52172">
    <property type="entry name" value="CheY-like"/>
    <property type="match status" value="1"/>
</dbReference>
<dbReference type="PANTHER" id="PTHR43065:SF42">
    <property type="entry name" value="TWO-COMPONENT SENSOR PPRA"/>
    <property type="match status" value="1"/>
</dbReference>
<dbReference type="Proteomes" id="UP000709959">
    <property type="component" value="Unassembled WGS sequence"/>
</dbReference>
<protein>
    <recommendedName>
        <fullName evidence="2">histidine kinase</fullName>
        <ecNumber evidence="2">2.7.13.3</ecNumber>
    </recommendedName>
</protein>
<dbReference type="PROSITE" id="PS50113">
    <property type="entry name" value="PAC"/>
    <property type="match status" value="1"/>
</dbReference>
<feature type="modified residue" description="4-aspartylphosphate" evidence="3">
    <location>
        <position position="536"/>
    </location>
</feature>
<dbReference type="AlphaFoldDB" id="A0A936F3R1"/>
<dbReference type="Gene3D" id="3.40.50.2300">
    <property type="match status" value="1"/>
</dbReference>
<dbReference type="Pfam" id="PF00072">
    <property type="entry name" value="Response_reg"/>
    <property type="match status" value="1"/>
</dbReference>
<dbReference type="InterPro" id="IPR011006">
    <property type="entry name" value="CheY-like_superfamily"/>
</dbReference>
<dbReference type="InterPro" id="IPR004358">
    <property type="entry name" value="Sig_transdc_His_kin-like_C"/>
</dbReference>
<dbReference type="Pfam" id="PF08448">
    <property type="entry name" value="PAS_4"/>
    <property type="match status" value="1"/>
</dbReference>
<dbReference type="Pfam" id="PF02518">
    <property type="entry name" value="HATPase_c"/>
    <property type="match status" value="1"/>
</dbReference>
<evidence type="ECO:0000259" key="6">
    <source>
        <dbReference type="PROSITE" id="PS50110"/>
    </source>
</evidence>
<dbReference type="GO" id="GO:0000160">
    <property type="term" value="P:phosphorelay signal transduction system"/>
    <property type="evidence" value="ECO:0007669"/>
    <property type="project" value="InterPro"/>
</dbReference>
<feature type="domain" description="PAC" evidence="7">
    <location>
        <begin position="183"/>
        <end position="235"/>
    </location>
</feature>
<reference evidence="8 9" key="1">
    <citation type="submission" date="2020-10" db="EMBL/GenBank/DDBJ databases">
        <title>Connecting structure to function with the recovery of over 1000 high-quality activated sludge metagenome-assembled genomes encoding full-length rRNA genes using long-read sequencing.</title>
        <authorList>
            <person name="Singleton C.M."/>
            <person name="Petriglieri F."/>
            <person name="Kristensen J.M."/>
            <person name="Kirkegaard R.H."/>
            <person name="Michaelsen T.Y."/>
            <person name="Andersen M.H."/>
            <person name="Karst S.M."/>
            <person name="Dueholm M.S."/>
            <person name="Nielsen P.H."/>
            <person name="Albertsen M."/>
        </authorList>
    </citation>
    <scope>NUCLEOTIDE SEQUENCE [LARGE SCALE GENOMIC DNA]</scope>
    <source>
        <strain evidence="8">OdNE_18-Q3-R46-58_MAXAC.008</strain>
    </source>
</reference>
<dbReference type="InterPro" id="IPR013656">
    <property type="entry name" value="PAS_4"/>
</dbReference>
<gene>
    <name evidence="8" type="ORF">IPN91_13255</name>
</gene>
<evidence type="ECO:0000313" key="9">
    <source>
        <dbReference type="Proteomes" id="UP000709959"/>
    </source>
</evidence>
<dbReference type="InterPro" id="IPR000700">
    <property type="entry name" value="PAS-assoc_C"/>
</dbReference>
<dbReference type="CDD" id="cd17546">
    <property type="entry name" value="REC_hyHK_CKI1_RcsC-like"/>
    <property type="match status" value="1"/>
</dbReference>
<dbReference type="SMART" id="SM00387">
    <property type="entry name" value="HATPase_c"/>
    <property type="match status" value="1"/>
</dbReference>
<comment type="catalytic activity">
    <reaction evidence="1">
        <text>ATP + protein L-histidine = ADP + protein N-phospho-L-histidine.</text>
        <dbReference type="EC" id="2.7.13.3"/>
    </reaction>
</comment>
<keyword evidence="4" id="KW-0812">Transmembrane</keyword>
<dbReference type="PROSITE" id="PS50110">
    <property type="entry name" value="RESPONSE_REGULATORY"/>
    <property type="match status" value="1"/>
</dbReference>
<keyword evidence="4" id="KW-1133">Transmembrane helix</keyword>
<dbReference type="SMART" id="SM00448">
    <property type="entry name" value="REC"/>
    <property type="match status" value="1"/>
</dbReference>
<dbReference type="PRINTS" id="PR00344">
    <property type="entry name" value="BCTRLSENSOR"/>
</dbReference>
<feature type="domain" description="Response regulatory" evidence="6">
    <location>
        <begin position="484"/>
        <end position="601"/>
    </location>
</feature>
<dbReference type="EC" id="2.7.13.3" evidence="2"/>
<keyword evidence="3" id="KW-0597">Phosphoprotein</keyword>
<name>A0A936F3R1_9BACT</name>
<evidence type="ECO:0000259" key="7">
    <source>
        <dbReference type="PROSITE" id="PS50113"/>
    </source>
</evidence>
<dbReference type="InterPro" id="IPR005467">
    <property type="entry name" value="His_kinase_dom"/>
</dbReference>
<dbReference type="InterPro" id="IPR001789">
    <property type="entry name" value="Sig_transdc_resp-reg_receiver"/>
</dbReference>
<dbReference type="Gene3D" id="1.10.287.130">
    <property type="match status" value="1"/>
</dbReference>